<dbReference type="SUPFAM" id="SSF52540">
    <property type="entry name" value="P-loop containing nucleoside triphosphate hydrolases"/>
    <property type="match status" value="1"/>
</dbReference>
<dbReference type="GO" id="GO:0140359">
    <property type="term" value="F:ABC-type transporter activity"/>
    <property type="evidence" value="ECO:0007669"/>
    <property type="project" value="UniProtKB-ARBA"/>
</dbReference>
<comment type="caution">
    <text evidence="7">The sequence shown here is derived from an EMBL/GenBank/DDBJ whole genome shotgun (WGS) entry which is preliminary data.</text>
</comment>
<dbReference type="GO" id="GO:0005524">
    <property type="term" value="F:ATP binding"/>
    <property type="evidence" value="ECO:0007669"/>
    <property type="project" value="UniProtKB-KW"/>
</dbReference>
<evidence type="ECO:0000256" key="5">
    <source>
        <dbReference type="ARBA" id="ARBA00022840"/>
    </source>
</evidence>
<evidence type="ECO:0000256" key="3">
    <source>
        <dbReference type="ARBA" id="ARBA00022448"/>
    </source>
</evidence>
<dbReference type="InterPro" id="IPR027417">
    <property type="entry name" value="P-loop_NTPase"/>
</dbReference>
<dbReference type="AlphaFoldDB" id="A0A931MXA2"/>
<dbReference type="InterPro" id="IPR003593">
    <property type="entry name" value="AAA+_ATPase"/>
</dbReference>
<dbReference type="InterPro" id="IPR012340">
    <property type="entry name" value="NA-bd_OB-fold"/>
</dbReference>
<comment type="subcellular location">
    <subcellularLocation>
        <location evidence="1">Cell inner membrane</location>
        <topology evidence="1">Peripheral membrane protein</topology>
    </subcellularLocation>
</comment>
<keyword evidence="5 7" id="KW-0067">ATP-binding</keyword>
<organism evidence="7 8">
    <name type="scientific">Methylobrevis albus</name>
    <dbReference type="NCBI Taxonomy" id="2793297"/>
    <lineage>
        <taxon>Bacteria</taxon>
        <taxon>Pseudomonadati</taxon>
        <taxon>Pseudomonadota</taxon>
        <taxon>Alphaproteobacteria</taxon>
        <taxon>Hyphomicrobiales</taxon>
        <taxon>Pleomorphomonadaceae</taxon>
        <taxon>Methylobrevis</taxon>
    </lineage>
</organism>
<dbReference type="InterPro" id="IPR003439">
    <property type="entry name" value="ABC_transporter-like_ATP-bd"/>
</dbReference>
<dbReference type="Proteomes" id="UP000631694">
    <property type="component" value="Unassembled WGS sequence"/>
</dbReference>
<evidence type="ECO:0000313" key="8">
    <source>
        <dbReference type="Proteomes" id="UP000631694"/>
    </source>
</evidence>
<evidence type="ECO:0000256" key="1">
    <source>
        <dbReference type="ARBA" id="ARBA00004417"/>
    </source>
</evidence>
<dbReference type="PANTHER" id="PTHR42781:SF4">
    <property type="entry name" value="SPERMIDINE_PUTRESCINE IMPORT ATP-BINDING PROTEIN POTA"/>
    <property type="match status" value="1"/>
</dbReference>
<dbReference type="Pfam" id="PF08402">
    <property type="entry name" value="TOBE_2"/>
    <property type="match status" value="1"/>
</dbReference>
<evidence type="ECO:0000256" key="2">
    <source>
        <dbReference type="ARBA" id="ARBA00005417"/>
    </source>
</evidence>
<dbReference type="InterPro" id="IPR013611">
    <property type="entry name" value="Transp-assoc_OB_typ2"/>
</dbReference>
<dbReference type="Gene3D" id="3.40.50.300">
    <property type="entry name" value="P-loop containing nucleotide triphosphate hydrolases"/>
    <property type="match status" value="1"/>
</dbReference>
<reference evidence="7" key="1">
    <citation type="submission" date="2020-12" db="EMBL/GenBank/DDBJ databases">
        <title>Methylobrevis albus sp. nov., isolated from fresh water lack sediment.</title>
        <authorList>
            <person name="Zou Q."/>
        </authorList>
    </citation>
    <scope>NUCLEOTIDE SEQUENCE</scope>
    <source>
        <strain evidence="7">L22</strain>
    </source>
</reference>
<dbReference type="FunFam" id="3.40.50.300:FF:000042">
    <property type="entry name" value="Maltose/maltodextrin ABC transporter, ATP-binding protein"/>
    <property type="match status" value="1"/>
</dbReference>
<keyword evidence="3" id="KW-0813">Transport</keyword>
<accession>A0A931MXA2</accession>
<dbReference type="PANTHER" id="PTHR42781">
    <property type="entry name" value="SPERMIDINE/PUTRESCINE IMPORT ATP-BINDING PROTEIN POTA"/>
    <property type="match status" value="1"/>
</dbReference>
<dbReference type="SMART" id="SM00382">
    <property type="entry name" value="AAA"/>
    <property type="match status" value="1"/>
</dbReference>
<evidence type="ECO:0000313" key="7">
    <source>
        <dbReference type="EMBL" id="MBH0238703.1"/>
    </source>
</evidence>
<dbReference type="EMBL" id="JADZLT010000051">
    <property type="protein sequence ID" value="MBH0238703.1"/>
    <property type="molecule type" value="Genomic_DNA"/>
</dbReference>
<dbReference type="Pfam" id="PF00005">
    <property type="entry name" value="ABC_tran"/>
    <property type="match status" value="1"/>
</dbReference>
<dbReference type="InterPro" id="IPR050093">
    <property type="entry name" value="ABC_SmlMolc_Importer"/>
</dbReference>
<dbReference type="Gene3D" id="2.40.50.140">
    <property type="entry name" value="Nucleic acid-binding proteins"/>
    <property type="match status" value="1"/>
</dbReference>
<dbReference type="InterPro" id="IPR008995">
    <property type="entry name" value="Mo/tungstate-bd_C_term_dom"/>
</dbReference>
<dbReference type="Gene3D" id="2.40.50.100">
    <property type="match status" value="1"/>
</dbReference>
<dbReference type="PROSITE" id="PS50893">
    <property type="entry name" value="ABC_TRANSPORTER_2"/>
    <property type="match status" value="1"/>
</dbReference>
<dbReference type="GO" id="GO:0043190">
    <property type="term" value="C:ATP-binding cassette (ABC) transporter complex"/>
    <property type="evidence" value="ECO:0007669"/>
    <property type="project" value="InterPro"/>
</dbReference>
<evidence type="ECO:0000256" key="4">
    <source>
        <dbReference type="ARBA" id="ARBA00022741"/>
    </source>
</evidence>
<feature type="domain" description="ABC transporter" evidence="6">
    <location>
        <begin position="5"/>
        <end position="236"/>
    </location>
</feature>
<keyword evidence="8" id="KW-1185">Reference proteome</keyword>
<dbReference type="RefSeq" id="WP_197311792.1">
    <property type="nucleotide sequence ID" value="NZ_JADZLT010000051.1"/>
</dbReference>
<sequence>MAIDLRIEDVEKLYPGGVRALDKVSLTVPEGALVCFLGPSGCGKTTLLRIVAGLEQASGGRVLHGTRDISQLPTHERGFGMVFQSLALFPHLSVGGNIAYALRLAGVDRGRRDEKVAQLLDLIQLPGIADRPVAKLSGGQRQRVAIARALAQEPRLLLLDEPMSALDAKLRESLQVELRLLQKRLKITTILVTHDQREAMTMADLIVVMNKGAIEQIDTPSRIYAEPASLFVADFIGQTNLIKAEARDGAVIVEGAAIPGVALPANAGRDVTVSIRPESLRLHAATAAPANAIRLNVAFVRNVGSQVEVHLNGGDLHLVGSCSPREWPGFSEGDAVAAELPPAACRVFAGHG</sequence>
<gene>
    <name evidence="7" type="ORF">I5731_12780</name>
</gene>
<name>A0A931MXA2_9HYPH</name>
<dbReference type="PROSITE" id="PS00211">
    <property type="entry name" value="ABC_TRANSPORTER_1"/>
    <property type="match status" value="1"/>
</dbReference>
<protein>
    <submittedName>
        <fullName evidence="7">ABC transporter ATP-binding protein</fullName>
    </submittedName>
</protein>
<keyword evidence="4" id="KW-0547">Nucleotide-binding</keyword>
<dbReference type="GO" id="GO:0016887">
    <property type="term" value="F:ATP hydrolysis activity"/>
    <property type="evidence" value="ECO:0007669"/>
    <property type="project" value="InterPro"/>
</dbReference>
<evidence type="ECO:0000259" key="6">
    <source>
        <dbReference type="PROSITE" id="PS50893"/>
    </source>
</evidence>
<proteinExistence type="inferred from homology"/>
<comment type="similarity">
    <text evidence="2">Belongs to the ABC transporter superfamily.</text>
</comment>
<dbReference type="SUPFAM" id="SSF50331">
    <property type="entry name" value="MOP-like"/>
    <property type="match status" value="1"/>
</dbReference>
<dbReference type="InterPro" id="IPR017871">
    <property type="entry name" value="ABC_transporter-like_CS"/>
</dbReference>